<sequence>MLECSLRAQWLAQRGPKALPSFLHDGARQRLNLGTSMMQAAWVGMSAEIIERLQEDVPSKGELDEQARRFERMLNDFDSGTVLYTFFRFLSGLSHPSTSLIDAYTDTDERTRAVSLRHRAALDGAEATWTWLIVLALVWAWSALDSVSSESPDRHYLRSVARETGTAAMLELSAEAKRQKFLDEYEAGRRPRT</sequence>
<accession>A0A285V258</accession>
<name>A0A285V258_9ACTN</name>
<dbReference type="EMBL" id="OBQI01000001">
    <property type="protein sequence ID" value="SOC46591.1"/>
    <property type="molecule type" value="Genomic_DNA"/>
</dbReference>
<reference evidence="2" key="1">
    <citation type="submission" date="2017-08" db="EMBL/GenBank/DDBJ databases">
        <authorList>
            <person name="Varghese N."/>
            <person name="Submissions S."/>
        </authorList>
    </citation>
    <scope>NUCLEOTIDE SEQUENCE [LARGE SCALE GENOMIC DNA]</scope>
    <source>
        <strain evidence="2">DSM 4725</strain>
    </source>
</reference>
<evidence type="ECO:0000313" key="1">
    <source>
        <dbReference type="EMBL" id="SOC46591.1"/>
    </source>
</evidence>
<evidence type="ECO:0000313" key="2">
    <source>
        <dbReference type="Proteomes" id="UP000219435"/>
    </source>
</evidence>
<dbReference type="Proteomes" id="UP000219435">
    <property type="component" value="Unassembled WGS sequence"/>
</dbReference>
<gene>
    <name evidence="1" type="ORF">SAMN05660748_0328</name>
</gene>
<organism evidence="1 2">
    <name type="scientific">Blastococcus aggregatus</name>
    <dbReference type="NCBI Taxonomy" id="38502"/>
    <lineage>
        <taxon>Bacteria</taxon>
        <taxon>Bacillati</taxon>
        <taxon>Actinomycetota</taxon>
        <taxon>Actinomycetes</taxon>
        <taxon>Geodermatophilales</taxon>
        <taxon>Geodermatophilaceae</taxon>
        <taxon>Blastococcus</taxon>
    </lineage>
</organism>
<proteinExistence type="predicted"/>
<keyword evidence="2" id="KW-1185">Reference proteome</keyword>
<protein>
    <submittedName>
        <fullName evidence="1">Uncharacterized protein</fullName>
    </submittedName>
</protein>
<dbReference type="AlphaFoldDB" id="A0A285V258"/>